<keyword evidence="3 7" id="KW-1133">Transmembrane helix</keyword>
<gene>
    <name evidence="10" type="primary">LOC112048301</name>
</gene>
<evidence type="ECO:0000256" key="4">
    <source>
        <dbReference type="ARBA" id="ARBA00023054"/>
    </source>
</evidence>
<evidence type="ECO:0000256" key="6">
    <source>
        <dbReference type="SAM" id="Coils"/>
    </source>
</evidence>
<proteinExistence type="predicted"/>
<reference evidence="10" key="1">
    <citation type="submission" date="2025-08" db="UniProtKB">
        <authorList>
            <consortium name="RefSeq"/>
        </authorList>
    </citation>
    <scope>IDENTIFICATION</scope>
</reference>
<organism evidence="9 10">
    <name type="scientific">Bicyclus anynana</name>
    <name type="common">Squinting bush brown butterfly</name>
    <dbReference type="NCBI Taxonomy" id="110368"/>
    <lineage>
        <taxon>Eukaryota</taxon>
        <taxon>Metazoa</taxon>
        <taxon>Ecdysozoa</taxon>
        <taxon>Arthropoda</taxon>
        <taxon>Hexapoda</taxon>
        <taxon>Insecta</taxon>
        <taxon>Pterygota</taxon>
        <taxon>Neoptera</taxon>
        <taxon>Endopterygota</taxon>
        <taxon>Lepidoptera</taxon>
        <taxon>Glossata</taxon>
        <taxon>Ditrysia</taxon>
        <taxon>Papilionoidea</taxon>
        <taxon>Nymphalidae</taxon>
        <taxon>Satyrinae</taxon>
        <taxon>Satyrini</taxon>
        <taxon>Mycalesina</taxon>
        <taxon>Bicyclus</taxon>
    </lineage>
</organism>
<evidence type="ECO:0000256" key="3">
    <source>
        <dbReference type="ARBA" id="ARBA00022989"/>
    </source>
</evidence>
<evidence type="ECO:0000256" key="1">
    <source>
        <dbReference type="ARBA" id="ARBA00004167"/>
    </source>
</evidence>
<dbReference type="RefSeq" id="XP_023941556.2">
    <property type="nucleotide sequence ID" value="XM_024085788.2"/>
</dbReference>
<keyword evidence="2 7" id="KW-0812">Transmembrane</keyword>
<dbReference type="Proteomes" id="UP001652582">
    <property type="component" value="Chromosome 3"/>
</dbReference>
<dbReference type="GO" id="GO:0005739">
    <property type="term" value="C:mitochondrion"/>
    <property type="evidence" value="ECO:0007669"/>
    <property type="project" value="TreeGrafter"/>
</dbReference>
<evidence type="ECO:0000256" key="5">
    <source>
        <dbReference type="ARBA" id="ARBA00023136"/>
    </source>
</evidence>
<dbReference type="KEGG" id="bany:112048301"/>
<keyword evidence="5 7" id="KW-0472">Membrane</keyword>
<sequence>MALPFRIFYINNSFFRNITKPVKWSIRKQCPARHFCNGVRYQNTALDKYLLVEKQFRLLGAPLRQCTTQSGDPKNPCEPEKKPGLIQRFKQMYKDYWYVLLPVHMTTSAVWFGGAYYCVRSGVDVVSLMESLGVSDKLLVPLRETGAGYFALALACYKLITPLRYAVTVGGTTYAINKLTAIGWIKPVPSRERLKEMLQEKKEMLQEKKDNLQDRFQESKQHYQTQIQEKKTQVMDEMRRYRCEVKNIKNKAKK</sequence>
<dbReference type="GeneID" id="112048301"/>
<dbReference type="OrthoDB" id="5874039at2759"/>
<dbReference type="GO" id="GO:0016020">
    <property type="term" value="C:membrane"/>
    <property type="evidence" value="ECO:0007669"/>
    <property type="project" value="UniProtKB-SubCell"/>
</dbReference>
<dbReference type="PANTHER" id="PTHR21377:SF1">
    <property type="entry name" value="PROTEIN FAM210A"/>
    <property type="match status" value="1"/>
</dbReference>
<feature type="coiled-coil region" evidence="6">
    <location>
        <begin position="191"/>
        <end position="251"/>
    </location>
</feature>
<keyword evidence="4 6" id="KW-0175">Coiled coil</keyword>
<dbReference type="InterPro" id="IPR009688">
    <property type="entry name" value="FAM210A/B-like_dom"/>
</dbReference>
<evidence type="ECO:0000256" key="2">
    <source>
        <dbReference type="ARBA" id="ARBA00022692"/>
    </source>
</evidence>
<dbReference type="Pfam" id="PF06916">
    <property type="entry name" value="FAM210A-B_dom"/>
    <property type="match status" value="1"/>
</dbReference>
<name>A0A6J1NEK7_BICAN</name>
<evidence type="ECO:0000313" key="9">
    <source>
        <dbReference type="Proteomes" id="UP001652582"/>
    </source>
</evidence>
<evidence type="ECO:0000259" key="8">
    <source>
        <dbReference type="Pfam" id="PF06916"/>
    </source>
</evidence>
<dbReference type="PANTHER" id="PTHR21377">
    <property type="entry name" value="PROTEIN FAM210B, MITOCHONDRIAL"/>
    <property type="match status" value="1"/>
</dbReference>
<keyword evidence="9" id="KW-1185">Reference proteome</keyword>
<evidence type="ECO:0000313" key="10">
    <source>
        <dbReference type="RefSeq" id="XP_023941556.2"/>
    </source>
</evidence>
<protein>
    <submittedName>
        <fullName evidence="10">Uncharacterized protein C18orf19 homolog A</fullName>
    </submittedName>
</protein>
<evidence type="ECO:0000256" key="7">
    <source>
        <dbReference type="SAM" id="Phobius"/>
    </source>
</evidence>
<accession>A0A6J1NEK7</accession>
<dbReference type="InterPro" id="IPR045866">
    <property type="entry name" value="FAM210A/B-like"/>
</dbReference>
<feature type="domain" description="DUF1279" evidence="8">
    <location>
        <begin position="87"/>
        <end position="173"/>
    </location>
</feature>
<dbReference type="AlphaFoldDB" id="A0A6J1NEK7"/>
<comment type="subcellular location">
    <subcellularLocation>
        <location evidence="1">Membrane</location>
        <topology evidence="1">Single-pass membrane protein</topology>
    </subcellularLocation>
</comment>
<feature type="transmembrane region" description="Helical" evidence="7">
    <location>
        <begin position="96"/>
        <end position="117"/>
    </location>
</feature>